<organism evidence="7">
    <name type="scientific">marine metagenome</name>
    <dbReference type="NCBI Taxonomy" id="408172"/>
    <lineage>
        <taxon>unclassified sequences</taxon>
        <taxon>metagenomes</taxon>
        <taxon>ecological metagenomes</taxon>
    </lineage>
</organism>
<feature type="transmembrane region" description="Helical" evidence="5">
    <location>
        <begin position="83"/>
        <end position="103"/>
    </location>
</feature>
<keyword evidence="2 5" id="KW-0812">Transmembrane</keyword>
<keyword evidence="3 5" id="KW-1133">Transmembrane helix</keyword>
<evidence type="ECO:0000259" key="6">
    <source>
        <dbReference type="Pfam" id="PF00892"/>
    </source>
</evidence>
<dbReference type="EMBL" id="UINC01034969">
    <property type="protein sequence ID" value="SVB26621.1"/>
    <property type="molecule type" value="Genomic_DNA"/>
</dbReference>
<keyword evidence="4 5" id="KW-0472">Membrane</keyword>
<feature type="transmembrane region" description="Helical" evidence="5">
    <location>
        <begin position="7"/>
        <end position="26"/>
    </location>
</feature>
<feature type="transmembrane region" description="Helical" evidence="5">
    <location>
        <begin position="115"/>
        <end position="137"/>
    </location>
</feature>
<dbReference type="PANTHER" id="PTHR22911:SF6">
    <property type="entry name" value="SOLUTE CARRIER FAMILY 35 MEMBER G1"/>
    <property type="match status" value="1"/>
</dbReference>
<feature type="domain" description="EamA" evidence="6">
    <location>
        <begin position="11"/>
        <end position="75"/>
    </location>
</feature>
<dbReference type="Gene3D" id="1.10.3730.20">
    <property type="match status" value="1"/>
</dbReference>
<dbReference type="Pfam" id="PF00892">
    <property type="entry name" value="EamA"/>
    <property type="match status" value="1"/>
</dbReference>
<proteinExistence type="predicted"/>
<evidence type="ECO:0000256" key="3">
    <source>
        <dbReference type="ARBA" id="ARBA00022989"/>
    </source>
</evidence>
<evidence type="ECO:0000313" key="7">
    <source>
        <dbReference type="EMBL" id="SVB26621.1"/>
    </source>
</evidence>
<evidence type="ECO:0000256" key="2">
    <source>
        <dbReference type="ARBA" id="ARBA00022692"/>
    </source>
</evidence>
<evidence type="ECO:0000256" key="5">
    <source>
        <dbReference type="SAM" id="Phobius"/>
    </source>
</evidence>
<evidence type="ECO:0000256" key="1">
    <source>
        <dbReference type="ARBA" id="ARBA00004141"/>
    </source>
</evidence>
<sequence>MKDIKLNALRVLFSAAALTSNFFVISKIQLSQVSLIGYLRPAAMSLIAIMFLKERPSIFRWLIILTGFSGIWIMLAPDNEGDGFIMLIALGCVFFGSFSVILQKKLSQTMDNLSLMIWYSFGITLITGPFAVTLWKVPSMREACMLIATGILSTIAQYFFINAYRYAEASFLAPMHYLYYDRYSSYAR</sequence>
<reference evidence="7" key="1">
    <citation type="submission" date="2018-05" db="EMBL/GenBank/DDBJ databases">
        <authorList>
            <person name="Lanie J.A."/>
            <person name="Ng W.-L."/>
            <person name="Kazmierczak K.M."/>
            <person name="Andrzejewski T.M."/>
            <person name="Davidsen T.M."/>
            <person name="Wayne K.J."/>
            <person name="Tettelin H."/>
            <person name="Glass J.I."/>
            <person name="Rusch D."/>
            <person name="Podicherti R."/>
            <person name="Tsui H.-C.T."/>
            <person name="Winkler M.E."/>
        </authorList>
    </citation>
    <scope>NUCLEOTIDE SEQUENCE</scope>
</reference>
<name>A0A382CLV3_9ZZZZ</name>
<feature type="non-terminal residue" evidence="7">
    <location>
        <position position="188"/>
    </location>
</feature>
<accession>A0A382CLV3</accession>
<dbReference type="InterPro" id="IPR000620">
    <property type="entry name" value="EamA_dom"/>
</dbReference>
<dbReference type="SUPFAM" id="SSF103481">
    <property type="entry name" value="Multidrug resistance efflux transporter EmrE"/>
    <property type="match status" value="1"/>
</dbReference>
<feature type="transmembrane region" description="Helical" evidence="5">
    <location>
        <begin position="143"/>
        <end position="161"/>
    </location>
</feature>
<comment type="subcellular location">
    <subcellularLocation>
        <location evidence="1">Membrane</location>
        <topology evidence="1">Multi-pass membrane protein</topology>
    </subcellularLocation>
</comment>
<dbReference type="AlphaFoldDB" id="A0A382CLV3"/>
<gene>
    <name evidence="7" type="ORF">METZ01_LOCUS179475</name>
</gene>
<evidence type="ECO:0000256" key="4">
    <source>
        <dbReference type="ARBA" id="ARBA00023136"/>
    </source>
</evidence>
<feature type="transmembrane region" description="Helical" evidence="5">
    <location>
        <begin position="59"/>
        <end position="77"/>
    </location>
</feature>
<dbReference type="PANTHER" id="PTHR22911">
    <property type="entry name" value="ACYL-MALONYL CONDENSING ENZYME-RELATED"/>
    <property type="match status" value="1"/>
</dbReference>
<feature type="transmembrane region" description="Helical" evidence="5">
    <location>
        <begin position="32"/>
        <end position="52"/>
    </location>
</feature>
<protein>
    <recommendedName>
        <fullName evidence="6">EamA domain-containing protein</fullName>
    </recommendedName>
</protein>
<dbReference type="GO" id="GO:0016020">
    <property type="term" value="C:membrane"/>
    <property type="evidence" value="ECO:0007669"/>
    <property type="project" value="UniProtKB-SubCell"/>
</dbReference>
<dbReference type="InterPro" id="IPR037185">
    <property type="entry name" value="EmrE-like"/>
</dbReference>